<name>A0ABS7D0V1_9BACT</name>
<dbReference type="RefSeq" id="WP_219879145.1">
    <property type="nucleotide sequence ID" value="NZ_JAHYXK010000032.1"/>
</dbReference>
<comment type="caution">
    <text evidence="1">The sequence shown here is derived from an EMBL/GenBank/DDBJ whole genome shotgun (WGS) entry which is preliminary data.</text>
</comment>
<organism evidence="1 2">
    <name type="scientific">Pontibacter aydingkolensis</name>
    <dbReference type="NCBI Taxonomy" id="1911536"/>
    <lineage>
        <taxon>Bacteria</taxon>
        <taxon>Pseudomonadati</taxon>
        <taxon>Bacteroidota</taxon>
        <taxon>Cytophagia</taxon>
        <taxon>Cytophagales</taxon>
        <taxon>Hymenobacteraceae</taxon>
        <taxon>Pontibacter</taxon>
    </lineage>
</organism>
<proteinExistence type="predicted"/>
<evidence type="ECO:0000313" key="1">
    <source>
        <dbReference type="EMBL" id="MBW7469272.1"/>
    </source>
</evidence>
<reference evidence="1 2" key="1">
    <citation type="journal article" date="2016" name="Int. J. Syst. Evol. Microbiol.">
        <title>Pontibacter aydingkolensis sp. nov., isolated from soil of a salt lake.</title>
        <authorList>
            <person name="Osman G."/>
            <person name="Zhang T."/>
            <person name="Lou K."/>
            <person name="Gao Y."/>
            <person name="Chang W."/>
            <person name="Lin Q."/>
            <person name="Yang H.M."/>
            <person name="Huo X.D."/>
            <person name="Wang N."/>
        </authorList>
    </citation>
    <scope>NUCLEOTIDE SEQUENCE [LARGE SCALE GENOMIC DNA]</scope>
    <source>
        <strain evidence="1 2">KACC 19255</strain>
    </source>
</reference>
<protein>
    <submittedName>
        <fullName evidence="1">Uncharacterized protein</fullName>
    </submittedName>
</protein>
<gene>
    <name evidence="1" type="ORF">K0O23_19535</name>
</gene>
<dbReference type="EMBL" id="JAHYXK010000032">
    <property type="protein sequence ID" value="MBW7469272.1"/>
    <property type="molecule type" value="Genomic_DNA"/>
</dbReference>
<keyword evidence="2" id="KW-1185">Reference proteome</keyword>
<dbReference type="Proteomes" id="UP000813018">
    <property type="component" value="Unassembled WGS sequence"/>
</dbReference>
<sequence>MPFLNPVVKSSKSKVLLEGGEDLSPNINFEHAFVEPNATQLDHMRELADACRLQVHVSGTYSLDEAADALSRYIRRTSPVK</sequence>
<evidence type="ECO:0000313" key="2">
    <source>
        <dbReference type="Proteomes" id="UP000813018"/>
    </source>
</evidence>
<accession>A0ABS7D0V1</accession>